<protein>
    <submittedName>
        <fullName evidence="2">Uncharacterized protein</fullName>
    </submittedName>
</protein>
<feature type="compositionally biased region" description="Basic and acidic residues" evidence="1">
    <location>
        <begin position="150"/>
        <end position="174"/>
    </location>
</feature>
<feature type="compositionally biased region" description="Low complexity" evidence="1">
    <location>
        <begin position="62"/>
        <end position="78"/>
    </location>
</feature>
<evidence type="ECO:0000313" key="2">
    <source>
        <dbReference type="EnsemblPlants" id="OPUNC12G01510.1"/>
    </source>
</evidence>
<dbReference type="AlphaFoldDB" id="A0A0E0MJ43"/>
<dbReference type="STRING" id="4537.A0A0E0MJ43"/>
<dbReference type="EnsemblPlants" id="OPUNC12G01510.1">
    <property type="protein sequence ID" value="OPUNC12G01510.1"/>
    <property type="gene ID" value="OPUNC12G01510"/>
</dbReference>
<dbReference type="Proteomes" id="UP000026962">
    <property type="component" value="Chromosome 12"/>
</dbReference>
<reference evidence="2" key="1">
    <citation type="submission" date="2015-04" db="UniProtKB">
        <authorList>
            <consortium name="EnsemblPlants"/>
        </authorList>
    </citation>
    <scope>IDENTIFICATION</scope>
</reference>
<dbReference type="Gramene" id="OPUNC12G01510.1">
    <property type="protein sequence ID" value="OPUNC12G01510.1"/>
    <property type="gene ID" value="OPUNC12G01510"/>
</dbReference>
<keyword evidence="3" id="KW-1185">Reference proteome</keyword>
<feature type="region of interest" description="Disordered" evidence="1">
    <location>
        <begin position="52"/>
        <end position="174"/>
    </location>
</feature>
<organism evidence="2">
    <name type="scientific">Oryza punctata</name>
    <name type="common">Red rice</name>
    <dbReference type="NCBI Taxonomy" id="4537"/>
    <lineage>
        <taxon>Eukaryota</taxon>
        <taxon>Viridiplantae</taxon>
        <taxon>Streptophyta</taxon>
        <taxon>Embryophyta</taxon>
        <taxon>Tracheophyta</taxon>
        <taxon>Spermatophyta</taxon>
        <taxon>Magnoliopsida</taxon>
        <taxon>Liliopsida</taxon>
        <taxon>Poales</taxon>
        <taxon>Poaceae</taxon>
        <taxon>BOP clade</taxon>
        <taxon>Oryzoideae</taxon>
        <taxon>Oryzeae</taxon>
        <taxon>Oryzinae</taxon>
        <taxon>Oryza</taxon>
    </lineage>
</organism>
<evidence type="ECO:0000256" key="1">
    <source>
        <dbReference type="SAM" id="MobiDB-lite"/>
    </source>
</evidence>
<name>A0A0E0MJ43_ORYPU</name>
<evidence type="ECO:0000313" key="3">
    <source>
        <dbReference type="Proteomes" id="UP000026962"/>
    </source>
</evidence>
<sequence>MAAPPAEQHCGGGGGNGYKEKDLLSAVVGDIRSYSGSDPLRPWLRAAEYASTTDLARRGRRSSSPSPTEQQLILAIAGSSGGASGCGKPRHRRAFPASPNFTATKLLPPHSPHARLPLQPHARLPSPSPTTSLRRRHRTPLSESPSPSENSHRLGGGEDVKEKASYKHIDRSID</sequence>
<reference evidence="2" key="2">
    <citation type="submission" date="2018-05" db="EMBL/GenBank/DDBJ databases">
        <title>OpunRS2 (Oryza punctata Reference Sequence Version 2).</title>
        <authorList>
            <person name="Zhang J."/>
            <person name="Kudrna D."/>
            <person name="Lee S."/>
            <person name="Talag J."/>
            <person name="Welchert J."/>
            <person name="Wing R.A."/>
        </authorList>
    </citation>
    <scope>NUCLEOTIDE SEQUENCE [LARGE SCALE GENOMIC DNA]</scope>
</reference>
<dbReference type="HOGENOM" id="CLU_1542550_0_0_1"/>
<accession>A0A0E0MJ43</accession>
<proteinExistence type="predicted"/>